<reference evidence="2 3" key="1">
    <citation type="submission" date="2015-09" db="EMBL/GenBank/DDBJ databases">
        <title>Draft genome of the parasitic nematode Teladorsagia circumcincta isolate WARC Sus (inbred).</title>
        <authorList>
            <person name="Mitreva M."/>
        </authorList>
    </citation>
    <scope>NUCLEOTIDE SEQUENCE [LARGE SCALE GENOMIC DNA]</scope>
    <source>
        <strain evidence="2 3">S</strain>
    </source>
</reference>
<organism evidence="2 3">
    <name type="scientific">Teladorsagia circumcincta</name>
    <name type="common">Brown stomach worm</name>
    <name type="synonym">Ostertagia circumcincta</name>
    <dbReference type="NCBI Taxonomy" id="45464"/>
    <lineage>
        <taxon>Eukaryota</taxon>
        <taxon>Metazoa</taxon>
        <taxon>Ecdysozoa</taxon>
        <taxon>Nematoda</taxon>
        <taxon>Chromadorea</taxon>
        <taxon>Rhabditida</taxon>
        <taxon>Rhabditina</taxon>
        <taxon>Rhabditomorpha</taxon>
        <taxon>Strongyloidea</taxon>
        <taxon>Trichostrongylidae</taxon>
        <taxon>Teladorsagia</taxon>
    </lineage>
</organism>
<dbReference type="PANTHER" id="PTHR37984">
    <property type="entry name" value="PROTEIN CBG26694"/>
    <property type="match status" value="1"/>
</dbReference>
<dbReference type="InterPro" id="IPR012337">
    <property type="entry name" value="RNaseH-like_sf"/>
</dbReference>
<dbReference type="GO" id="GO:0003676">
    <property type="term" value="F:nucleic acid binding"/>
    <property type="evidence" value="ECO:0007669"/>
    <property type="project" value="InterPro"/>
</dbReference>
<dbReference type="Gene3D" id="3.30.420.10">
    <property type="entry name" value="Ribonuclease H-like superfamily/Ribonuclease H"/>
    <property type="match status" value="1"/>
</dbReference>
<keyword evidence="3" id="KW-1185">Reference proteome</keyword>
<gene>
    <name evidence="2" type="ORF">TELCIR_03858</name>
</gene>
<dbReference type="GO" id="GO:0015074">
    <property type="term" value="P:DNA integration"/>
    <property type="evidence" value="ECO:0007669"/>
    <property type="project" value="InterPro"/>
</dbReference>
<dbReference type="InterPro" id="IPR036397">
    <property type="entry name" value="RNaseH_sf"/>
</dbReference>
<proteinExistence type="predicted"/>
<evidence type="ECO:0000313" key="3">
    <source>
        <dbReference type="Proteomes" id="UP000230423"/>
    </source>
</evidence>
<accession>A0A2G9UWP3</accession>
<dbReference type="InterPro" id="IPR001584">
    <property type="entry name" value="Integrase_cat-core"/>
</dbReference>
<dbReference type="OrthoDB" id="5849037at2759"/>
<protein>
    <recommendedName>
        <fullName evidence="1">Integrase catalytic domain-containing protein</fullName>
    </recommendedName>
</protein>
<dbReference type="SUPFAM" id="SSF53098">
    <property type="entry name" value="Ribonuclease H-like"/>
    <property type="match status" value="1"/>
</dbReference>
<dbReference type="PROSITE" id="PS50994">
    <property type="entry name" value="INTEGRASE"/>
    <property type="match status" value="1"/>
</dbReference>
<dbReference type="PANTHER" id="PTHR37984:SF15">
    <property type="entry name" value="INTEGRASE CATALYTIC DOMAIN-CONTAINING PROTEIN"/>
    <property type="match status" value="1"/>
</dbReference>
<dbReference type="AlphaFoldDB" id="A0A2G9UWP3"/>
<sequence>MVQDINKWTRECQRCSAHNVRLSIIPPLKPIVTTKPYETVGVDLLELGHSTWANRYAVTAIDHYSEFAAYPVPNKSAETIAKTLFARWIAEGCRWPKVLMSHKGAEFENRVMEELTTIPKIEKITTKGYNPRENGYGKENGAIE</sequence>
<dbReference type="EMBL" id="KZ345327">
    <property type="protein sequence ID" value="PIO74142.1"/>
    <property type="molecule type" value="Genomic_DNA"/>
</dbReference>
<name>A0A2G9UWP3_TELCI</name>
<evidence type="ECO:0000313" key="2">
    <source>
        <dbReference type="EMBL" id="PIO74142.1"/>
    </source>
</evidence>
<feature type="domain" description="Integrase catalytic" evidence="1">
    <location>
        <begin position="32"/>
        <end position="144"/>
    </location>
</feature>
<dbReference type="InterPro" id="IPR050951">
    <property type="entry name" value="Retrovirus_Pol_polyprotein"/>
</dbReference>
<dbReference type="Proteomes" id="UP000230423">
    <property type="component" value="Unassembled WGS sequence"/>
</dbReference>
<evidence type="ECO:0000259" key="1">
    <source>
        <dbReference type="PROSITE" id="PS50994"/>
    </source>
</evidence>